<dbReference type="InterPro" id="IPR003774">
    <property type="entry name" value="AlgH-like"/>
</dbReference>
<feature type="non-terminal residue" evidence="1">
    <location>
        <position position="146"/>
    </location>
</feature>
<accession>A0A382ZX18</accession>
<dbReference type="AlphaFoldDB" id="A0A382ZX18"/>
<dbReference type="GO" id="GO:0005829">
    <property type="term" value="C:cytosol"/>
    <property type="evidence" value="ECO:0007669"/>
    <property type="project" value="TreeGrafter"/>
</dbReference>
<dbReference type="Pfam" id="PF02622">
    <property type="entry name" value="DUF179"/>
    <property type="match status" value="1"/>
</dbReference>
<name>A0A382ZX18_9ZZZZ</name>
<protein>
    <submittedName>
        <fullName evidence="1">Uncharacterized protein</fullName>
    </submittedName>
</protein>
<dbReference type="PANTHER" id="PTHR30327:SF1">
    <property type="entry name" value="UPF0301 PROTEIN YQGE"/>
    <property type="match status" value="1"/>
</dbReference>
<dbReference type="SUPFAM" id="SSF143456">
    <property type="entry name" value="VC0467-like"/>
    <property type="match status" value="1"/>
</dbReference>
<organism evidence="1">
    <name type="scientific">marine metagenome</name>
    <dbReference type="NCBI Taxonomy" id="408172"/>
    <lineage>
        <taxon>unclassified sequences</taxon>
        <taxon>metagenomes</taxon>
        <taxon>ecological metagenomes</taxon>
    </lineage>
</organism>
<dbReference type="EMBL" id="UINC01187293">
    <property type="protein sequence ID" value="SVD99943.1"/>
    <property type="molecule type" value="Genomic_DNA"/>
</dbReference>
<reference evidence="1" key="1">
    <citation type="submission" date="2018-05" db="EMBL/GenBank/DDBJ databases">
        <authorList>
            <person name="Lanie J.A."/>
            <person name="Ng W.-L."/>
            <person name="Kazmierczak K.M."/>
            <person name="Andrzejewski T.M."/>
            <person name="Davidsen T.M."/>
            <person name="Wayne K.J."/>
            <person name="Tettelin H."/>
            <person name="Glass J.I."/>
            <person name="Rusch D."/>
            <person name="Podicherti R."/>
            <person name="Tsui H.-C.T."/>
            <person name="Winkler M.E."/>
        </authorList>
    </citation>
    <scope>NUCLEOTIDE SEQUENCE</scope>
</reference>
<proteinExistence type="predicted"/>
<sequence length="146" mass="16671">MKKRILLLLIFIITISLFNNGTTSAEGPKNYLKGKFYSSVKDHFLIATEKMKDNRFSETVIVMFENDENGAWGLVINKRLGTMPIALLIDPSLSSSEERERLFKINIPVFWGGPVDVKEIFILHSSEYQSETTKNYGNISISQDYN</sequence>
<dbReference type="PANTHER" id="PTHR30327">
    <property type="entry name" value="UNCHARACTERIZED PROTEIN YQGE"/>
    <property type="match status" value="1"/>
</dbReference>
<gene>
    <name evidence="1" type="ORF">METZ01_LOCUS452797</name>
</gene>
<evidence type="ECO:0000313" key="1">
    <source>
        <dbReference type="EMBL" id="SVD99943.1"/>
    </source>
</evidence>
<dbReference type="Gene3D" id="3.40.1740.10">
    <property type="entry name" value="VC0467-like"/>
    <property type="match status" value="1"/>
</dbReference>